<keyword evidence="3" id="KW-1185">Reference proteome</keyword>
<dbReference type="AlphaFoldDB" id="A0A8S1GWE1"/>
<name>A0A8S1GWE1_9PELO</name>
<organism evidence="2 3">
    <name type="scientific">Caenorhabditis auriculariae</name>
    <dbReference type="NCBI Taxonomy" id="2777116"/>
    <lineage>
        <taxon>Eukaryota</taxon>
        <taxon>Metazoa</taxon>
        <taxon>Ecdysozoa</taxon>
        <taxon>Nematoda</taxon>
        <taxon>Chromadorea</taxon>
        <taxon>Rhabditida</taxon>
        <taxon>Rhabditina</taxon>
        <taxon>Rhabditomorpha</taxon>
        <taxon>Rhabditoidea</taxon>
        <taxon>Rhabditidae</taxon>
        <taxon>Peloderinae</taxon>
        <taxon>Caenorhabditis</taxon>
    </lineage>
</organism>
<proteinExistence type="predicted"/>
<protein>
    <submittedName>
        <fullName evidence="2">Uncharacterized protein</fullName>
    </submittedName>
</protein>
<dbReference type="Proteomes" id="UP000835052">
    <property type="component" value="Unassembled WGS sequence"/>
</dbReference>
<comment type="caution">
    <text evidence="2">The sequence shown here is derived from an EMBL/GenBank/DDBJ whole genome shotgun (WGS) entry which is preliminary data.</text>
</comment>
<reference evidence="2" key="1">
    <citation type="submission" date="2020-10" db="EMBL/GenBank/DDBJ databases">
        <authorList>
            <person name="Kikuchi T."/>
        </authorList>
    </citation>
    <scope>NUCLEOTIDE SEQUENCE</scope>
    <source>
        <strain evidence="2">NKZ352</strain>
    </source>
</reference>
<feature type="compositionally biased region" description="Low complexity" evidence="1">
    <location>
        <begin position="1"/>
        <end position="17"/>
    </location>
</feature>
<accession>A0A8S1GWE1</accession>
<dbReference type="EMBL" id="CAJGYM010000007">
    <property type="protein sequence ID" value="CAD6187767.1"/>
    <property type="molecule type" value="Genomic_DNA"/>
</dbReference>
<evidence type="ECO:0000256" key="1">
    <source>
        <dbReference type="SAM" id="MobiDB-lite"/>
    </source>
</evidence>
<sequence length="169" mass="18557">MGGSTSKPKTPSNTSLSPSPPQMPLRAATDTTPDVSCTLRRAKSDKNATPLNSEFFANQPGIEMSDKHVVYDIPSQLLRLRNNKKRANRSKADPWRRFGAYNLLCEIGGTMIDSAAGNKNKTNKSYVNIKPGTVPPPAPQVKPLLTVEDYMTFKLEGNQARKSDSFNDC</sequence>
<gene>
    <name evidence="2" type="ORF">CAUJ_LOCUS3686</name>
</gene>
<evidence type="ECO:0000313" key="2">
    <source>
        <dbReference type="EMBL" id="CAD6187767.1"/>
    </source>
</evidence>
<feature type="region of interest" description="Disordered" evidence="1">
    <location>
        <begin position="1"/>
        <end position="36"/>
    </location>
</feature>
<evidence type="ECO:0000313" key="3">
    <source>
        <dbReference type="Proteomes" id="UP000835052"/>
    </source>
</evidence>